<dbReference type="PANTHER" id="PTHR23507:SF1">
    <property type="entry name" value="FI18259P1-RELATED"/>
    <property type="match status" value="1"/>
</dbReference>
<feature type="transmembrane region" description="Helical" evidence="5">
    <location>
        <begin position="32"/>
        <end position="53"/>
    </location>
</feature>
<evidence type="ECO:0000256" key="5">
    <source>
        <dbReference type="SAM" id="Phobius"/>
    </source>
</evidence>
<evidence type="ECO:0000313" key="6">
    <source>
        <dbReference type="EMBL" id="KNG80136.1"/>
    </source>
</evidence>
<keyword evidence="7" id="KW-1185">Reference proteome</keyword>
<dbReference type="OrthoDB" id="194139at2759"/>
<comment type="subcellular location">
    <subcellularLocation>
        <location evidence="1">Membrane</location>
        <topology evidence="1">Multi-pass membrane protein</topology>
    </subcellularLocation>
</comment>
<feature type="transmembrane region" description="Helical" evidence="5">
    <location>
        <begin position="291"/>
        <end position="313"/>
    </location>
</feature>
<reference evidence="6 7" key="1">
    <citation type="submission" date="2014-06" db="EMBL/GenBank/DDBJ databases">
        <title>The Genome of the Aflatoxigenic Filamentous Fungus Aspergillus nomius.</title>
        <authorList>
            <person name="Moore M.G."/>
            <person name="Shannon B.M."/>
            <person name="Brian M.M."/>
        </authorList>
    </citation>
    <scope>NUCLEOTIDE SEQUENCE [LARGE SCALE GENOMIC DNA]</scope>
    <source>
        <strain evidence="6 7">NRRL 13137</strain>
    </source>
</reference>
<dbReference type="Gene3D" id="1.20.1250.20">
    <property type="entry name" value="MFS general substrate transporter like domains"/>
    <property type="match status" value="1"/>
</dbReference>
<dbReference type="GeneID" id="26813479"/>
<feature type="transmembrane region" description="Helical" evidence="5">
    <location>
        <begin position="386"/>
        <end position="405"/>
    </location>
</feature>
<dbReference type="STRING" id="1509407.A0A0L1IKL4"/>
<keyword evidence="2 5" id="KW-0812">Transmembrane</keyword>
<name>A0A0L1IKL4_ASPN3</name>
<feature type="transmembrane region" description="Helical" evidence="5">
    <location>
        <begin position="364"/>
        <end position="381"/>
    </location>
</feature>
<sequence>MVSDQDPEISTPLLGTHPTGAHVEYKHQHKRWILFLLCTVIVTLDFGTFLSLAPQTQIMESIICRRFHPGLFIDLPHGQFLSDDTPCKSVDVQGELALISGWKDTLDQIPGIILALPLGFLLDRIGRKPVAMLSMSGLLMEEIAIRIICLYSEAIPPRAIWLTPLFQLCGGGSQIASSVAFTVCKHILRALCGCPTCEILATPLSAWLMSWSPWLPFLLGWLCEGCGLLAAILIPETLPKAPNELESESADEECDRLDRPPTSPKWKGSLYSAGSHIMSLTAFVWGNFNTVAISIAFLAASVGGQALQLIIQYASKRYSWTMAKASFLISLKGMIDLVVLLLLLPTISHYLNRYLSPAVRDLRITQASAAILAVGFGIMAVADQPVLFAVGVSILALGWGFYSTLRNVATTLVAESQIGTLNTTIALVQGIGSMIAGPLLANAFRKGMTLGGTWMGLPYMVGAMLFLLAGLAASSVRTPQ</sequence>
<dbReference type="PANTHER" id="PTHR23507">
    <property type="entry name" value="ZGC:174356"/>
    <property type="match status" value="1"/>
</dbReference>
<dbReference type="RefSeq" id="XP_015401059.1">
    <property type="nucleotide sequence ID" value="XM_015556931.1"/>
</dbReference>
<keyword evidence="4 5" id="KW-0472">Membrane</keyword>
<keyword evidence="3 5" id="KW-1133">Transmembrane helix</keyword>
<evidence type="ECO:0000256" key="1">
    <source>
        <dbReference type="ARBA" id="ARBA00004141"/>
    </source>
</evidence>
<dbReference type="GO" id="GO:0022857">
    <property type="term" value="F:transmembrane transporter activity"/>
    <property type="evidence" value="ECO:0007669"/>
    <property type="project" value="InterPro"/>
</dbReference>
<dbReference type="InterPro" id="IPR011701">
    <property type="entry name" value="MFS"/>
</dbReference>
<dbReference type="SUPFAM" id="SSF103473">
    <property type="entry name" value="MFS general substrate transporter"/>
    <property type="match status" value="1"/>
</dbReference>
<dbReference type="Proteomes" id="UP000037505">
    <property type="component" value="Unassembled WGS sequence"/>
</dbReference>
<dbReference type="EMBL" id="JNOM01000685">
    <property type="protein sequence ID" value="KNG80136.1"/>
    <property type="molecule type" value="Genomic_DNA"/>
</dbReference>
<dbReference type="AlphaFoldDB" id="A0A0L1IKL4"/>
<accession>A0A0L1IKL4</accession>
<evidence type="ECO:0000256" key="2">
    <source>
        <dbReference type="ARBA" id="ARBA00022692"/>
    </source>
</evidence>
<evidence type="ECO:0000256" key="3">
    <source>
        <dbReference type="ARBA" id="ARBA00022989"/>
    </source>
</evidence>
<dbReference type="InterPro" id="IPR036259">
    <property type="entry name" value="MFS_trans_sf"/>
</dbReference>
<feature type="transmembrane region" description="Helical" evidence="5">
    <location>
        <begin position="325"/>
        <end position="344"/>
    </location>
</feature>
<feature type="transmembrane region" description="Helical" evidence="5">
    <location>
        <begin position="456"/>
        <end position="476"/>
    </location>
</feature>
<dbReference type="GO" id="GO:0016020">
    <property type="term" value="C:membrane"/>
    <property type="evidence" value="ECO:0007669"/>
    <property type="project" value="UniProtKB-SubCell"/>
</dbReference>
<gene>
    <name evidence="6" type="ORF">ANOM_011675</name>
</gene>
<evidence type="ECO:0000256" key="4">
    <source>
        <dbReference type="ARBA" id="ARBA00023136"/>
    </source>
</evidence>
<evidence type="ECO:0000313" key="7">
    <source>
        <dbReference type="Proteomes" id="UP000037505"/>
    </source>
</evidence>
<feature type="transmembrane region" description="Helical" evidence="5">
    <location>
        <begin position="425"/>
        <end position="444"/>
    </location>
</feature>
<comment type="caution">
    <text evidence="6">The sequence shown here is derived from an EMBL/GenBank/DDBJ whole genome shotgun (WGS) entry which is preliminary data.</text>
</comment>
<organism evidence="6 7">
    <name type="scientific">Aspergillus nomiae NRRL (strain ATCC 15546 / NRRL 13137 / CBS 260.88 / M93)</name>
    <dbReference type="NCBI Taxonomy" id="1509407"/>
    <lineage>
        <taxon>Eukaryota</taxon>
        <taxon>Fungi</taxon>
        <taxon>Dikarya</taxon>
        <taxon>Ascomycota</taxon>
        <taxon>Pezizomycotina</taxon>
        <taxon>Eurotiomycetes</taxon>
        <taxon>Eurotiomycetidae</taxon>
        <taxon>Eurotiales</taxon>
        <taxon>Aspergillaceae</taxon>
        <taxon>Aspergillus</taxon>
        <taxon>Aspergillus subgen. Circumdati</taxon>
    </lineage>
</organism>
<proteinExistence type="predicted"/>
<protein>
    <submittedName>
        <fullName evidence="6">Putative MFS transporter</fullName>
    </submittedName>
</protein>
<dbReference type="Pfam" id="PF07690">
    <property type="entry name" value="MFS_1"/>
    <property type="match status" value="1"/>
</dbReference>